<dbReference type="InterPro" id="IPR053259">
    <property type="entry name" value="Golvesin-related_Golgi"/>
</dbReference>
<comment type="caution">
    <text evidence="1">The sequence shown here is derived from an EMBL/GenBank/DDBJ whole genome shotgun (WGS) entry which is preliminary data.</text>
</comment>
<reference evidence="1 2" key="1">
    <citation type="submission" date="2024-10" db="EMBL/GenBank/DDBJ databases">
        <title>Updated reference genomes for cyclostephanoid diatoms.</title>
        <authorList>
            <person name="Roberts W.R."/>
            <person name="Alverson A.J."/>
        </authorList>
    </citation>
    <scope>NUCLEOTIDE SEQUENCE [LARGE SCALE GENOMIC DNA]</scope>
    <source>
        <strain evidence="1 2">AJA276-08</strain>
    </source>
</reference>
<dbReference type="Gene3D" id="3.40.50.300">
    <property type="entry name" value="P-loop containing nucleotide triphosphate hydrolases"/>
    <property type="match status" value="1"/>
</dbReference>
<accession>A0ABD3MIY9</accession>
<dbReference type="InterPro" id="IPR027417">
    <property type="entry name" value="P-loop_NTPase"/>
</dbReference>
<proteinExistence type="predicted"/>
<dbReference type="PANTHER" id="PTHR32301">
    <property type="entry name" value="COUNTIN RECEPTOR CNR3-RELATED"/>
    <property type="match status" value="1"/>
</dbReference>
<evidence type="ECO:0000313" key="1">
    <source>
        <dbReference type="EMBL" id="KAL3763723.1"/>
    </source>
</evidence>
<protein>
    <submittedName>
        <fullName evidence="1">Uncharacterized protein</fullName>
    </submittedName>
</protein>
<evidence type="ECO:0000313" key="2">
    <source>
        <dbReference type="Proteomes" id="UP001530315"/>
    </source>
</evidence>
<dbReference type="AlphaFoldDB" id="A0ABD3MIY9"/>
<sequence length="280" mass="31993">MVVTANLWTKSNGGKLKSIMTKCYNLRRTEQVKDPETLTFIDGVLNIDTQTQSGLAKARAANIVGTGLVDVFATGYFLEGIMLFKPHHRGRAFTILNHPVLRVQNLFLSRNGHGSDSEHLSLAEYLESPVHIDNWVVRSLTNDKSGELTEDHFLIAKGILSRKFLIGIAEYFEETLRRLETYYGLENQDDGGECVRRNSKQLEGTLRSSTFARGSEEWNLIAKKEEFDVMLYYYALELFNKQATTIFKRPYVGKDGKEIDFAEIKRLEMLKNKMMEMVGF</sequence>
<dbReference type="Proteomes" id="UP001530315">
    <property type="component" value="Unassembled WGS sequence"/>
</dbReference>
<dbReference type="EMBL" id="JALLAZ020001794">
    <property type="protein sequence ID" value="KAL3763723.1"/>
    <property type="molecule type" value="Genomic_DNA"/>
</dbReference>
<keyword evidence="2" id="KW-1185">Reference proteome</keyword>
<organism evidence="1 2">
    <name type="scientific">Stephanodiscus triporus</name>
    <dbReference type="NCBI Taxonomy" id="2934178"/>
    <lineage>
        <taxon>Eukaryota</taxon>
        <taxon>Sar</taxon>
        <taxon>Stramenopiles</taxon>
        <taxon>Ochrophyta</taxon>
        <taxon>Bacillariophyta</taxon>
        <taxon>Coscinodiscophyceae</taxon>
        <taxon>Thalassiosirophycidae</taxon>
        <taxon>Stephanodiscales</taxon>
        <taxon>Stephanodiscaceae</taxon>
        <taxon>Stephanodiscus</taxon>
    </lineage>
</organism>
<name>A0ABD3MIY9_9STRA</name>
<gene>
    <name evidence="1" type="ORF">ACHAW5_006167</name>
</gene>
<dbReference type="PANTHER" id="PTHR32301:SF6">
    <property type="entry name" value="GOLVESIN-RELATED"/>
    <property type="match status" value="1"/>
</dbReference>